<accession>A0A0J8ABC3</accession>
<comment type="similarity">
    <text evidence="1">Belongs to the membrane fusion protein (MFP) (TC 8.A.1) family.</text>
</comment>
<feature type="chain" id="PRO_5005293873" description="YknX-like C-terminal permuted SH3-like domain-containing protein" evidence="2">
    <location>
        <begin position="20"/>
        <end position="342"/>
    </location>
</feature>
<keyword evidence="5" id="KW-1185">Reference proteome</keyword>
<evidence type="ECO:0000256" key="2">
    <source>
        <dbReference type="SAM" id="SignalP"/>
    </source>
</evidence>
<evidence type="ECO:0000256" key="1">
    <source>
        <dbReference type="ARBA" id="ARBA00009477"/>
    </source>
</evidence>
<dbReference type="GO" id="GO:0015562">
    <property type="term" value="F:efflux transmembrane transporter activity"/>
    <property type="evidence" value="ECO:0007669"/>
    <property type="project" value="TreeGrafter"/>
</dbReference>
<name>A0A0J8ABC3_9SPHN</name>
<dbReference type="Pfam" id="PF25989">
    <property type="entry name" value="YknX_C"/>
    <property type="match status" value="1"/>
</dbReference>
<dbReference type="STRING" id="1420583.V473_21710"/>
<feature type="signal peptide" evidence="2">
    <location>
        <begin position="1"/>
        <end position="19"/>
    </location>
</feature>
<evidence type="ECO:0000259" key="3">
    <source>
        <dbReference type="Pfam" id="PF25989"/>
    </source>
</evidence>
<dbReference type="EMBL" id="JACT01000006">
    <property type="protein sequence ID" value="KMS52475.1"/>
    <property type="molecule type" value="Genomic_DNA"/>
</dbReference>
<dbReference type="NCBIfam" id="TIGR01730">
    <property type="entry name" value="RND_mfp"/>
    <property type="match status" value="1"/>
</dbReference>
<dbReference type="GO" id="GO:1990281">
    <property type="term" value="C:efflux pump complex"/>
    <property type="evidence" value="ECO:0007669"/>
    <property type="project" value="TreeGrafter"/>
</dbReference>
<keyword evidence="2" id="KW-0732">Signal</keyword>
<dbReference type="Gene3D" id="1.10.287.470">
    <property type="entry name" value="Helix hairpin bin"/>
    <property type="match status" value="1"/>
</dbReference>
<gene>
    <name evidence="4" type="ORF">V473_21710</name>
</gene>
<dbReference type="PANTHER" id="PTHR30469">
    <property type="entry name" value="MULTIDRUG RESISTANCE PROTEIN MDTA"/>
    <property type="match status" value="1"/>
</dbReference>
<organism evidence="4 5">
    <name type="scientific">Sphingobium cupriresistens LL01</name>
    <dbReference type="NCBI Taxonomy" id="1420583"/>
    <lineage>
        <taxon>Bacteria</taxon>
        <taxon>Pseudomonadati</taxon>
        <taxon>Pseudomonadota</taxon>
        <taxon>Alphaproteobacteria</taxon>
        <taxon>Sphingomonadales</taxon>
        <taxon>Sphingomonadaceae</taxon>
        <taxon>Sphingobium</taxon>
    </lineage>
</organism>
<reference evidence="4 5" key="1">
    <citation type="journal article" date="2015" name="G3 (Bethesda)">
        <title>Insights into Ongoing Evolution of the Hexachlorocyclohexane Catabolic Pathway from Comparative Genomics of Ten Sphingomonadaceae Strains.</title>
        <authorList>
            <person name="Pearce S.L."/>
            <person name="Oakeshott J.G."/>
            <person name="Pandey G."/>
        </authorList>
    </citation>
    <scope>NUCLEOTIDE SEQUENCE [LARGE SCALE GENOMIC DNA]</scope>
    <source>
        <strain evidence="4 5">LL01</strain>
    </source>
</reference>
<dbReference type="Gene3D" id="2.40.30.170">
    <property type="match status" value="1"/>
</dbReference>
<dbReference type="PATRIC" id="fig|1420583.3.peg.4156"/>
<dbReference type="SUPFAM" id="SSF111369">
    <property type="entry name" value="HlyD-like secretion proteins"/>
    <property type="match status" value="1"/>
</dbReference>
<feature type="domain" description="YknX-like C-terminal permuted SH3-like" evidence="3">
    <location>
        <begin position="270"/>
        <end position="337"/>
    </location>
</feature>
<protein>
    <recommendedName>
        <fullName evidence="3">YknX-like C-terminal permuted SH3-like domain-containing protein</fullName>
    </recommendedName>
</protein>
<evidence type="ECO:0000313" key="5">
    <source>
        <dbReference type="Proteomes" id="UP000052232"/>
    </source>
</evidence>
<comment type="caution">
    <text evidence="4">The sequence shown here is derived from an EMBL/GenBank/DDBJ whole genome shotgun (WGS) entry which is preliminary data.</text>
</comment>
<sequence>MIKAPAFASLILLSACGSAPDTGAAPDPIARVRTVVANAGTSSEVLTVYGVAEAGPGGIQNLVTPSEAIITRIAAPTGTKVQSGQIIAYLQASSASRLDLARAASDASAANAALARFSRLRIDGLASDADVETARAAATSASALRASLSKRAAGLILRAPIAGTVQNLNAKAGDQLAAGTMVASIAGLGNARARFGVDAVALQTIRIGQRIRIQAVGSPKAQETVVAGIDAQPDATTRLGSVFATVPPGSGIAVGQPLQAGISVGAVTTGITLPYGALLDDGGKPYVFVVDKDIAHRVDIVPGNTTGDQVTVLHGLAAGNRVVIEGGTALEDGMKVRERGKR</sequence>
<evidence type="ECO:0000313" key="4">
    <source>
        <dbReference type="EMBL" id="KMS52475.1"/>
    </source>
</evidence>
<dbReference type="InterPro" id="IPR058637">
    <property type="entry name" value="YknX-like_C"/>
</dbReference>
<dbReference type="Proteomes" id="UP000052232">
    <property type="component" value="Unassembled WGS sequence"/>
</dbReference>
<dbReference type="InterPro" id="IPR006143">
    <property type="entry name" value="RND_pump_MFP"/>
</dbReference>
<dbReference type="AlphaFoldDB" id="A0A0J8ABC3"/>
<dbReference type="PROSITE" id="PS51257">
    <property type="entry name" value="PROKAR_LIPOPROTEIN"/>
    <property type="match status" value="1"/>
</dbReference>
<dbReference type="Gene3D" id="2.40.420.20">
    <property type="match status" value="1"/>
</dbReference>
<proteinExistence type="inferred from homology"/>
<dbReference type="Gene3D" id="2.40.50.100">
    <property type="match status" value="1"/>
</dbReference>